<comment type="similarity">
    <text evidence="1">Belongs to the 'phage' integrase family.</text>
</comment>
<dbReference type="PANTHER" id="PTHR30349:SF64">
    <property type="entry name" value="PROPHAGE INTEGRASE INTD-RELATED"/>
    <property type="match status" value="1"/>
</dbReference>
<gene>
    <name evidence="7" type="ORF">QP460_001185</name>
</gene>
<accession>A0AAW9SX91</accession>
<dbReference type="GO" id="GO:0006310">
    <property type="term" value="P:DNA recombination"/>
    <property type="evidence" value="ECO:0007669"/>
    <property type="project" value="UniProtKB-KW"/>
</dbReference>
<protein>
    <submittedName>
        <fullName evidence="7">Site-specific integrase</fullName>
    </submittedName>
</protein>
<evidence type="ECO:0000313" key="7">
    <source>
        <dbReference type="EMBL" id="MEO3716206.1"/>
    </source>
</evidence>
<dbReference type="InterPro" id="IPR011010">
    <property type="entry name" value="DNA_brk_join_enz"/>
</dbReference>
<dbReference type="CDD" id="cd01189">
    <property type="entry name" value="INT_ICEBs1_C_like"/>
    <property type="match status" value="1"/>
</dbReference>
<dbReference type="AlphaFoldDB" id="A0AAW9SX91"/>
<dbReference type="InterPro" id="IPR050090">
    <property type="entry name" value="Tyrosine_recombinase_XerCD"/>
</dbReference>
<name>A0AAW9SX91_CORAY</name>
<dbReference type="InterPro" id="IPR013762">
    <property type="entry name" value="Integrase-like_cat_sf"/>
</dbReference>
<dbReference type="InterPro" id="IPR044068">
    <property type="entry name" value="CB"/>
</dbReference>
<dbReference type="RefSeq" id="WP_241482123.1">
    <property type="nucleotide sequence ID" value="NZ_JASOOY020000004.1"/>
</dbReference>
<evidence type="ECO:0000313" key="8">
    <source>
        <dbReference type="Proteomes" id="UP001223646"/>
    </source>
</evidence>
<keyword evidence="2 4" id="KW-0238">DNA-binding</keyword>
<dbReference type="PROSITE" id="PS51898">
    <property type="entry name" value="TYR_RECOMBINASE"/>
    <property type="match status" value="1"/>
</dbReference>
<reference evidence="7" key="1">
    <citation type="submission" date="2023-05" db="EMBL/GenBank/DDBJ databases">
        <authorList>
            <person name="Du J."/>
        </authorList>
    </citation>
    <scope>NUCLEOTIDE SEQUENCE</scope>
    <source>
        <strain evidence="7">UMB1064</strain>
    </source>
</reference>
<dbReference type="GO" id="GO:0003677">
    <property type="term" value="F:DNA binding"/>
    <property type="evidence" value="ECO:0007669"/>
    <property type="project" value="UniProtKB-UniRule"/>
</dbReference>
<keyword evidence="3" id="KW-0233">DNA recombination</keyword>
<dbReference type="InterPro" id="IPR002104">
    <property type="entry name" value="Integrase_catalytic"/>
</dbReference>
<dbReference type="EMBL" id="JASOOY020000004">
    <property type="protein sequence ID" value="MEO3716206.1"/>
    <property type="molecule type" value="Genomic_DNA"/>
</dbReference>
<feature type="domain" description="Core-binding (CB)" evidence="6">
    <location>
        <begin position="1"/>
        <end position="49"/>
    </location>
</feature>
<evidence type="ECO:0000259" key="6">
    <source>
        <dbReference type="PROSITE" id="PS51900"/>
    </source>
</evidence>
<dbReference type="Gene3D" id="1.10.443.10">
    <property type="entry name" value="Intergrase catalytic core"/>
    <property type="match status" value="1"/>
</dbReference>
<feature type="domain" description="Tyr recombinase" evidence="5">
    <location>
        <begin position="70"/>
        <end position="258"/>
    </location>
</feature>
<dbReference type="InterPro" id="IPR010998">
    <property type="entry name" value="Integrase_recombinase_N"/>
</dbReference>
<dbReference type="GO" id="GO:0015074">
    <property type="term" value="P:DNA integration"/>
    <property type="evidence" value="ECO:0007669"/>
    <property type="project" value="InterPro"/>
</dbReference>
<evidence type="ECO:0000259" key="5">
    <source>
        <dbReference type="PROSITE" id="PS51898"/>
    </source>
</evidence>
<evidence type="ECO:0000256" key="4">
    <source>
        <dbReference type="PROSITE-ProRule" id="PRU01248"/>
    </source>
</evidence>
<dbReference type="Pfam" id="PF00589">
    <property type="entry name" value="Phage_integrase"/>
    <property type="match status" value="1"/>
</dbReference>
<evidence type="ECO:0000256" key="3">
    <source>
        <dbReference type="ARBA" id="ARBA00023172"/>
    </source>
</evidence>
<proteinExistence type="inferred from homology"/>
<evidence type="ECO:0000256" key="2">
    <source>
        <dbReference type="ARBA" id="ARBA00023125"/>
    </source>
</evidence>
<dbReference type="PANTHER" id="PTHR30349">
    <property type="entry name" value="PHAGE INTEGRASE-RELATED"/>
    <property type="match status" value="1"/>
</dbReference>
<dbReference type="PROSITE" id="PS51900">
    <property type="entry name" value="CB"/>
    <property type="match status" value="1"/>
</dbReference>
<dbReference type="Proteomes" id="UP001223646">
    <property type="component" value="Unassembled WGS sequence"/>
</dbReference>
<reference evidence="7" key="2">
    <citation type="submission" date="2024-05" db="EMBL/GenBank/DDBJ databases">
        <authorList>
            <person name="Wolfe A."/>
        </authorList>
    </citation>
    <scope>NUCLEOTIDE SEQUENCE</scope>
    <source>
        <strain evidence="7">UMB1064</strain>
    </source>
</reference>
<evidence type="ECO:0000256" key="1">
    <source>
        <dbReference type="ARBA" id="ARBA00008857"/>
    </source>
</evidence>
<organism evidence="7 8">
    <name type="scientific">Corynebacterium amycolatum</name>
    <dbReference type="NCBI Taxonomy" id="43765"/>
    <lineage>
        <taxon>Bacteria</taxon>
        <taxon>Bacillati</taxon>
        <taxon>Actinomycetota</taxon>
        <taxon>Actinomycetes</taxon>
        <taxon>Mycobacteriales</taxon>
        <taxon>Corynebacteriaceae</taxon>
        <taxon>Corynebacterium</taxon>
    </lineage>
</organism>
<dbReference type="Gene3D" id="1.10.150.130">
    <property type="match status" value="1"/>
</dbReference>
<comment type="caution">
    <text evidence="7">The sequence shown here is derived from an EMBL/GenBank/DDBJ whole genome shotgun (WGS) entry which is preliminary data.</text>
</comment>
<dbReference type="SUPFAM" id="SSF56349">
    <property type="entry name" value="DNA breaking-rejoining enzymes"/>
    <property type="match status" value="1"/>
</dbReference>
<sequence length="268" mass="29363">MHVQPAWGHRQIASIKPSEVQAWIGEIPGSGTTVRRAHACLAQILDTAVMDDMIKANPARGVKLPKKNRARKVFLTADQLATLAGECSRHGELVFLLGTVGLRWGEAVALRVEDIDFLRGRALIRRNAVWVGSELHVGTPKTHEQRSVAIPRFVLEMLSRVCAGKARSDYLWVNRQGLPLRPPHHSDWYGCALERVMAADPDFPRVTVHGLRHVAAGLMVSAGANVKVVQRQLGHASAAMTLDTYADLFDGDLDEVALALDESLRGVV</sequence>